<evidence type="ECO:0008006" key="3">
    <source>
        <dbReference type="Google" id="ProtNLM"/>
    </source>
</evidence>
<dbReference type="EMBL" id="ACOU01000002">
    <property type="protein sequence ID" value="EKX73804.1"/>
    <property type="molecule type" value="Genomic_DNA"/>
</dbReference>
<dbReference type="AlphaFoldDB" id="L1LEV7"/>
<evidence type="ECO:0000313" key="1">
    <source>
        <dbReference type="EMBL" id="EKX73804.1"/>
    </source>
</evidence>
<gene>
    <name evidence="1" type="ORF">BEWA_038410</name>
</gene>
<dbReference type="RefSeq" id="XP_004833256.1">
    <property type="nucleotide sequence ID" value="XM_004833199.1"/>
</dbReference>
<accession>L1LEV7</accession>
<comment type="caution">
    <text evidence="1">The sequence shown here is derived from an EMBL/GenBank/DDBJ whole genome shotgun (WGS) entry which is preliminary data.</text>
</comment>
<proteinExistence type="predicted"/>
<organism evidence="1 2">
    <name type="scientific">Theileria equi strain WA</name>
    <dbReference type="NCBI Taxonomy" id="1537102"/>
    <lineage>
        <taxon>Eukaryota</taxon>
        <taxon>Sar</taxon>
        <taxon>Alveolata</taxon>
        <taxon>Apicomplexa</taxon>
        <taxon>Aconoidasida</taxon>
        <taxon>Piroplasmida</taxon>
        <taxon>Theileriidae</taxon>
        <taxon>Theileria</taxon>
    </lineage>
</organism>
<dbReference type="GeneID" id="15803168"/>
<dbReference type="eggNOG" id="ENOG502TN78">
    <property type="taxonomic scope" value="Eukaryota"/>
</dbReference>
<dbReference type="OrthoDB" id="360746at2759"/>
<keyword evidence="2" id="KW-1185">Reference proteome</keyword>
<reference evidence="1 2" key="1">
    <citation type="journal article" date="2012" name="BMC Genomics">
        <title>Comparative genomic analysis and phylogenetic position of Theileria equi.</title>
        <authorList>
            <person name="Kappmeyer L.S."/>
            <person name="Thiagarajan M."/>
            <person name="Herndon D.R."/>
            <person name="Ramsay J.D."/>
            <person name="Caler E."/>
            <person name="Djikeng A."/>
            <person name="Gillespie J.J."/>
            <person name="Lau A.O."/>
            <person name="Roalson E.H."/>
            <person name="Silva J.C."/>
            <person name="Silva M.G."/>
            <person name="Suarez C.E."/>
            <person name="Ueti M.W."/>
            <person name="Nene V.M."/>
            <person name="Mealey R.H."/>
            <person name="Knowles D.P."/>
            <person name="Brayton K.A."/>
        </authorList>
    </citation>
    <scope>NUCLEOTIDE SEQUENCE [LARGE SCALE GENOMIC DNA]</scope>
    <source>
        <strain evidence="1 2">WA</strain>
    </source>
</reference>
<evidence type="ECO:0000313" key="2">
    <source>
        <dbReference type="Proteomes" id="UP000031512"/>
    </source>
</evidence>
<dbReference type="STRING" id="1537102.L1LEV7"/>
<dbReference type="VEuPathDB" id="PiroplasmaDB:BEWA_038410"/>
<sequence>MTNYQKWPIYATKRMVEIIPRLCALGEKQTVVTNVLFHCFGSDVTDTQENVLFKKDYVETLNYIYNTRLHGTDQEKLYSQGGFREVVFSPFNTDLLKSVSPAIRPRQTLQFISLLEQSIEDFALYNTSVKEHVDINGLFNAVGTDFLKLVKILRLKHKFKDEISSSTINRTFKDLLDAGSDFARIDALEFASLLLSYKRVDLFTPFVDGSFRLVDILKHILSSESKIALEIFFQMLSDNVKLQVLQMLRSTNAVTGLLKYPWGLVESQNLRERQVSDGQDRVDVTINKLDLDQRIVVDSVAHLLYVSKYFKKLEFDSGHKPTLLSIYFESDVLVTCNDKIVFTIDMMVNDICYQSTLYEFLSFLWSSKNFIKVGHNTMLNIAMLSSRFDKPFSDFSNLVDLNDKRVKKVQSTLAHSHQSDDQESAEEDEMSIFKPTGYTKKLSGLLQEYNIPVMPRSRHWHGKHRPISSKRTEYLVSVARGILQIEHTLRSEGWFPCMICDSTTEREE</sequence>
<dbReference type="KEGG" id="beq:BEWA_038410"/>
<name>L1LEV7_THEEQ</name>
<dbReference type="Proteomes" id="UP000031512">
    <property type="component" value="Unassembled WGS sequence"/>
</dbReference>
<protein>
    <recommendedName>
        <fullName evidence="3">3'-5' exonuclease domain-containing protein</fullName>
    </recommendedName>
</protein>